<keyword evidence="1" id="KW-1133">Transmembrane helix</keyword>
<evidence type="ECO:0000313" key="3">
    <source>
        <dbReference type="EMBL" id="MBX0303740.1"/>
    </source>
</evidence>
<name>A0A8J7YD63_9EURY</name>
<protein>
    <submittedName>
        <fullName evidence="3">TIGR04206 family protein</fullName>
    </submittedName>
</protein>
<gene>
    <name evidence="3" type="ORF">EGD98_08655</name>
</gene>
<dbReference type="Proteomes" id="UP000783863">
    <property type="component" value="Unassembled WGS sequence"/>
</dbReference>
<dbReference type="AlphaFoldDB" id="A0A8J7YD63"/>
<feature type="transmembrane region" description="Helical" evidence="1">
    <location>
        <begin position="65"/>
        <end position="86"/>
    </location>
</feature>
<dbReference type="EMBL" id="RKLQ01000001">
    <property type="protein sequence ID" value="MBX0303740.1"/>
    <property type="molecule type" value="Genomic_DNA"/>
</dbReference>
<evidence type="ECO:0000259" key="2">
    <source>
        <dbReference type="Pfam" id="PF26224"/>
    </source>
</evidence>
<feature type="transmembrane region" description="Helical" evidence="1">
    <location>
        <begin position="92"/>
        <end position="111"/>
    </location>
</feature>
<comment type="caution">
    <text evidence="3">The sequence shown here is derived from an EMBL/GenBank/DDBJ whole genome shotgun (WGS) entry which is preliminary data.</text>
</comment>
<evidence type="ECO:0000256" key="1">
    <source>
        <dbReference type="SAM" id="Phobius"/>
    </source>
</evidence>
<dbReference type="InterPro" id="IPR058363">
    <property type="entry name" value="DUF8050"/>
</dbReference>
<organism evidence="3 4">
    <name type="scientific">Haloarcula salinisoli</name>
    <dbReference type="NCBI Taxonomy" id="2487746"/>
    <lineage>
        <taxon>Archaea</taxon>
        <taxon>Methanobacteriati</taxon>
        <taxon>Methanobacteriota</taxon>
        <taxon>Stenosarchaea group</taxon>
        <taxon>Halobacteria</taxon>
        <taxon>Halobacteriales</taxon>
        <taxon>Haloarculaceae</taxon>
        <taxon>Haloarcula</taxon>
    </lineage>
</organism>
<evidence type="ECO:0000313" key="4">
    <source>
        <dbReference type="Proteomes" id="UP000783863"/>
    </source>
</evidence>
<feature type="domain" description="DUF8050" evidence="2">
    <location>
        <begin position="5"/>
        <end position="140"/>
    </location>
</feature>
<dbReference type="Pfam" id="PF26224">
    <property type="entry name" value="DUF8050"/>
    <property type="match status" value="1"/>
</dbReference>
<dbReference type="RefSeq" id="WP_220587931.1">
    <property type="nucleotide sequence ID" value="NZ_RKLQ01000001.1"/>
</dbReference>
<feature type="transmembrane region" description="Helical" evidence="1">
    <location>
        <begin position="118"/>
        <end position="136"/>
    </location>
</feature>
<keyword evidence="1" id="KW-0812">Transmembrane</keyword>
<keyword evidence="4" id="KW-1185">Reference proteome</keyword>
<reference evidence="3" key="1">
    <citation type="submission" date="2021-06" db="EMBL/GenBank/DDBJ databases">
        <title>Halomicroarcula sp. F24A a new haloarchaeum isolated from saline soil.</title>
        <authorList>
            <person name="Duran-Viseras A."/>
            <person name="Sanchez-Porro C."/>
            <person name="Ventosa A."/>
        </authorList>
    </citation>
    <scope>NUCLEOTIDE SEQUENCE</scope>
    <source>
        <strain evidence="3">F24A</strain>
    </source>
</reference>
<accession>A0A8J7YD63</accession>
<keyword evidence="1" id="KW-0472">Membrane</keyword>
<dbReference type="NCBIfam" id="TIGR04206">
    <property type="entry name" value="near_ArtA"/>
    <property type="match status" value="1"/>
</dbReference>
<dbReference type="InterPro" id="IPR026436">
    <property type="entry name" value="CHP04206"/>
</dbReference>
<proteinExistence type="predicted"/>
<sequence>MVADSRRRLVVVALLGLFPWTVLVIGSELTLVFPAGLVNTNPPSFVSIYDFFFRFTDRVPSFIQSWRTGVLLYLLALASAVSGVVWREDPRITALALVGAALSQVSVFLGFNRRPGYVALPVGTVVILAAVWWYYWPLFTTDGTTDDD</sequence>
<feature type="transmembrane region" description="Helical" evidence="1">
    <location>
        <begin position="9"/>
        <end position="26"/>
    </location>
</feature>